<dbReference type="EMBL" id="JABVXQ010000009">
    <property type="protein sequence ID" value="KAF6090942.1"/>
    <property type="molecule type" value="Genomic_DNA"/>
</dbReference>
<dbReference type="AlphaFoldDB" id="A0A833Z848"/>
<name>A0A833Z848_9CHIR</name>
<sequence length="131" mass="14826">MQLSSVPGNIFIRCFHWMFSGRIVKQKHPYSSPSLPISLYPNNIILYSRTFSNSDSRSDTLLVFSRYKLNGTHCHTQTIPTRQPRLSSNTSLPGLPLSLIPKLSITHDEGCPYSSKILFCYSTPWGPCISF</sequence>
<evidence type="ECO:0000313" key="2">
    <source>
        <dbReference type="Proteomes" id="UP000664940"/>
    </source>
</evidence>
<dbReference type="Proteomes" id="UP000664940">
    <property type="component" value="Unassembled WGS sequence"/>
</dbReference>
<accession>A0A833Z848</accession>
<protein>
    <submittedName>
        <fullName evidence="1">Uncharacterized protein</fullName>
    </submittedName>
</protein>
<evidence type="ECO:0000313" key="1">
    <source>
        <dbReference type="EMBL" id="KAF6090942.1"/>
    </source>
</evidence>
<proteinExistence type="predicted"/>
<organism evidence="1 2">
    <name type="scientific">Phyllostomus discolor</name>
    <name type="common">pale spear-nosed bat</name>
    <dbReference type="NCBI Taxonomy" id="89673"/>
    <lineage>
        <taxon>Eukaryota</taxon>
        <taxon>Metazoa</taxon>
        <taxon>Chordata</taxon>
        <taxon>Craniata</taxon>
        <taxon>Vertebrata</taxon>
        <taxon>Euteleostomi</taxon>
        <taxon>Mammalia</taxon>
        <taxon>Eutheria</taxon>
        <taxon>Laurasiatheria</taxon>
        <taxon>Chiroptera</taxon>
        <taxon>Yangochiroptera</taxon>
        <taxon>Phyllostomidae</taxon>
        <taxon>Phyllostominae</taxon>
        <taxon>Phyllostomus</taxon>
    </lineage>
</organism>
<comment type="caution">
    <text evidence="1">The sequence shown here is derived from an EMBL/GenBank/DDBJ whole genome shotgun (WGS) entry which is preliminary data.</text>
</comment>
<reference evidence="1 2" key="1">
    <citation type="journal article" date="2020" name="Nature">
        <title>Six reference-quality genomes reveal evolution of bat adaptations.</title>
        <authorList>
            <person name="Jebb D."/>
            <person name="Huang Z."/>
            <person name="Pippel M."/>
            <person name="Hughes G.M."/>
            <person name="Lavrichenko K."/>
            <person name="Devanna P."/>
            <person name="Winkler S."/>
            <person name="Jermiin L.S."/>
            <person name="Skirmuntt E.C."/>
            <person name="Katzourakis A."/>
            <person name="Burkitt-Gray L."/>
            <person name="Ray D.A."/>
            <person name="Sullivan K.A.M."/>
            <person name="Roscito J.G."/>
            <person name="Kirilenko B.M."/>
            <person name="Davalos L.M."/>
            <person name="Corthals A.P."/>
            <person name="Power M.L."/>
            <person name="Jones G."/>
            <person name="Ransome R.D."/>
            <person name="Dechmann D.K.N."/>
            <person name="Locatelli A.G."/>
            <person name="Puechmaille S.J."/>
            <person name="Fedrigo O."/>
            <person name="Jarvis E.D."/>
            <person name="Hiller M."/>
            <person name="Vernes S.C."/>
            <person name="Myers E.W."/>
            <person name="Teeling E.C."/>
        </authorList>
    </citation>
    <scope>NUCLEOTIDE SEQUENCE [LARGE SCALE GENOMIC DNA]</scope>
    <source>
        <strain evidence="1">Bat1K_MPI-CBG_1</strain>
    </source>
</reference>
<gene>
    <name evidence="1" type="ORF">HJG60_012281</name>
</gene>